<evidence type="ECO:0000256" key="1">
    <source>
        <dbReference type="SAM" id="MobiDB-lite"/>
    </source>
</evidence>
<feature type="non-terminal residue" evidence="2">
    <location>
        <position position="1"/>
    </location>
</feature>
<dbReference type="Proteomes" id="UP001218188">
    <property type="component" value="Unassembled WGS sequence"/>
</dbReference>
<gene>
    <name evidence="2" type="ORF">C8F04DRAFT_1286717</name>
</gene>
<keyword evidence="3" id="KW-1185">Reference proteome</keyword>
<evidence type="ECO:0000313" key="3">
    <source>
        <dbReference type="Proteomes" id="UP001218188"/>
    </source>
</evidence>
<sequence length="217" mass="23937">LLPSSPLNFVASPQLQGSSSSSRPSSNSRVVSSILGMPVRRHSFVLSTRLLFLPVAAAAAARSLDSFVTMVWMMDHPASSSSTERVSPSEDRQAFKPAAQDLQAAELVHAVVHPQDLKLRRCRLCCRYLEDHQAHSRPQWDTVESSSFKALKTAKPQVAHALKTIELKSLKFQDAPRFLKTRWETAARPRASSPQAVASPKKVQRRGKSSTPADFKP</sequence>
<comment type="caution">
    <text evidence="2">The sequence shown here is derived from an EMBL/GenBank/DDBJ whole genome shotgun (WGS) entry which is preliminary data.</text>
</comment>
<dbReference type="EMBL" id="JARJCM010000001">
    <property type="protein sequence ID" value="KAJ7047880.1"/>
    <property type="molecule type" value="Genomic_DNA"/>
</dbReference>
<organism evidence="2 3">
    <name type="scientific">Mycena alexandri</name>
    <dbReference type="NCBI Taxonomy" id="1745969"/>
    <lineage>
        <taxon>Eukaryota</taxon>
        <taxon>Fungi</taxon>
        <taxon>Dikarya</taxon>
        <taxon>Basidiomycota</taxon>
        <taxon>Agaricomycotina</taxon>
        <taxon>Agaricomycetes</taxon>
        <taxon>Agaricomycetidae</taxon>
        <taxon>Agaricales</taxon>
        <taxon>Marasmiineae</taxon>
        <taxon>Mycenaceae</taxon>
        <taxon>Mycena</taxon>
    </lineage>
</organism>
<accession>A0AAD6TM78</accession>
<reference evidence="2" key="1">
    <citation type="submission" date="2023-03" db="EMBL/GenBank/DDBJ databases">
        <title>Massive genome expansion in bonnet fungi (Mycena s.s.) driven by repeated elements and novel gene families across ecological guilds.</title>
        <authorList>
            <consortium name="Lawrence Berkeley National Laboratory"/>
            <person name="Harder C.B."/>
            <person name="Miyauchi S."/>
            <person name="Viragh M."/>
            <person name="Kuo A."/>
            <person name="Thoen E."/>
            <person name="Andreopoulos B."/>
            <person name="Lu D."/>
            <person name="Skrede I."/>
            <person name="Drula E."/>
            <person name="Henrissat B."/>
            <person name="Morin E."/>
            <person name="Kohler A."/>
            <person name="Barry K."/>
            <person name="LaButti K."/>
            <person name="Morin E."/>
            <person name="Salamov A."/>
            <person name="Lipzen A."/>
            <person name="Mereny Z."/>
            <person name="Hegedus B."/>
            <person name="Baldrian P."/>
            <person name="Stursova M."/>
            <person name="Weitz H."/>
            <person name="Taylor A."/>
            <person name="Grigoriev I.V."/>
            <person name="Nagy L.G."/>
            <person name="Martin F."/>
            <person name="Kauserud H."/>
        </authorList>
    </citation>
    <scope>NUCLEOTIDE SEQUENCE</scope>
    <source>
        <strain evidence="2">CBHHK200</strain>
    </source>
</reference>
<evidence type="ECO:0000313" key="2">
    <source>
        <dbReference type="EMBL" id="KAJ7047880.1"/>
    </source>
</evidence>
<feature type="region of interest" description="Disordered" evidence="1">
    <location>
        <begin position="183"/>
        <end position="217"/>
    </location>
</feature>
<protein>
    <submittedName>
        <fullName evidence="2">Uncharacterized protein</fullName>
    </submittedName>
</protein>
<dbReference type="AlphaFoldDB" id="A0AAD6TM78"/>
<proteinExistence type="predicted"/>
<name>A0AAD6TM78_9AGAR</name>